<evidence type="ECO:0000313" key="5">
    <source>
        <dbReference type="EMBL" id="MFD1744246.1"/>
    </source>
</evidence>
<dbReference type="InterPro" id="IPR000160">
    <property type="entry name" value="GGDEF_dom"/>
</dbReference>
<dbReference type="Pfam" id="PF00990">
    <property type="entry name" value="GGDEF"/>
    <property type="match status" value="1"/>
</dbReference>
<dbReference type="InterPro" id="IPR029787">
    <property type="entry name" value="Nucleotide_cyclase"/>
</dbReference>
<keyword evidence="5" id="KW-0548">Nucleotidyltransferase</keyword>
<feature type="transmembrane region" description="Helical" evidence="3">
    <location>
        <begin position="38"/>
        <end position="58"/>
    </location>
</feature>
<keyword evidence="5" id="KW-0808">Transferase</keyword>
<dbReference type="Gene3D" id="3.30.70.270">
    <property type="match status" value="1"/>
</dbReference>
<dbReference type="NCBIfam" id="TIGR00254">
    <property type="entry name" value="GGDEF"/>
    <property type="match status" value="1"/>
</dbReference>
<dbReference type="InterPro" id="IPR043128">
    <property type="entry name" value="Rev_trsase/Diguanyl_cyclase"/>
</dbReference>
<feature type="transmembrane region" description="Helical" evidence="3">
    <location>
        <begin position="123"/>
        <end position="141"/>
    </location>
</feature>
<keyword evidence="6" id="KW-1185">Reference proteome</keyword>
<name>A0ABW4LYQ6_9HYPH</name>
<dbReference type="SMART" id="SM00267">
    <property type="entry name" value="GGDEF"/>
    <property type="match status" value="1"/>
</dbReference>
<accession>A0ABW4LYQ6</accession>
<organism evidence="5 6">
    <name type="scientific">Rhizobium helianthi</name>
    <dbReference type="NCBI Taxonomy" id="1132695"/>
    <lineage>
        <taxon>Bacteria</taxon>
        <taxon>Pseudomonadati</taxon>
        <taxon>Pseudomonadota</taxon>
        <taxon>Alphaproteobacteria</taxon>
        <taxon>Hyphomicrobiales</taxon>
        <taxon>Rhizobiaceae</taxon>
        <taxon>Rhizobium/Agrobacterium group</taxon>
        <taxon>Rhizobium</taxon>
    </lineage>
</organism>
<evidence type="ECO:0000259" key="4">
    <source>
        <dbReference type="PROSITE" id="PS50887"/>
    </source>
</evidence>
<reference evidence="6" key="1">
    <citation type="journal article" date="2019" name="Int. J. Syst. Evol. Microbiol.">
        <title>The Global Catalogue of Microorganisms (GCM) 10K type strain sequencing project: providing services to taxonomists for standard genome sequencing and annotation.</title>
        <authorList>
            <consortium name="The Broad Institute Genomics Platform"/>
            <consortium name="The Broad Institute Genome Sequencing Center for Infectious Disease"/>
            <person name="Wu L."/>
            <person name="Ma J."/>
        </authorList>
    </citation>
    <scope>NUCLEOTIDE SEQUENCE [LARGE SCALE GENOMIC DNA]</scope>
    <source>
        <strain evidence="6">CG52</strain>
    </source>
</reference>
<dbReference type="PROSITE" id="PS50887">
    <property type="entry name" value="GGDEF"/>
    <property type="match status" value="1"/>
</dbReference>
<dbReference type="EC" id="2.7.7.65" evidence="1"/>
<gene>
    <name evidence="5" type="ORF">ACFSE1_02120</name>
</gene>
<dbReference type="GO" id="GO:0052621">
    <property type="term" value="F:diguanylate cyclase activity"/>
    <property type="evidence" value="ECO:0007669"/>
    <property type="project" value="UniProtKB-EC"/>
</dbReference>
<feature type="transmembrane region" description="Helical" evidence="3">
    <location>
        <begin position="64"/>
        <end position="87"/>
    </location>
</feature>
<dbReference type="PANTHER" id="PTHR45138">
    <property type="entry name" value="REGULATORY COMPONENTS OF SENSORY TRANSDUCTION SYSTEM"/>
    <property type="match status" value="1"/>
</dbReference>
<dbReference type="SUPFAM" id="SSF55073">
    <property type="entry name" value="Nucleotide cyclase"/>
    <property type="match status" value="1"/>
</dbReference>
<keyword evidence="3" id="KW-0812">Transmembrane</keyword>
<dbReference type="PANTHER" id="PTHR45138:SF9">
    <property type="entry name" value="DIGUANYLATE CYCLASE DGCM-RELATED"/>
    <property type="match status" value="1"/>
</dbReference>
<feature type="transmembrane region" description="Helical" evidence="3">
    <location>
        <begin position="94"/>
        <end position="111"/>
    </location>
</feature>
<feature type="domain" description="GGDEF" evidence="4">
    <location>
        <begin position="251"/>
        <end position="383"/>
    </location>
</feature>
<evidence type="ECO:0000256" key="1">
    <source>
        <dbReference type="ARBA" id="ARBA00012528"/>
    </source>
</evidence>
<evidence type="ECO:0000256" key="2">
    <source>
        <dbReference type="ARBA" id="ARBA00034247"/>
    </source>
</evidence>
<feature type="transmembrane region" description="Helical" evidence="3">
    <location>
        <begin position="188"/>
        <end position="213"/>
    </location>
</feature>
<sequence>MFNGASVYLIGNFIIAIAFASVFFAVAPRSRSRDAARWIGFGFAVASLSAPAELWVAYGALVQLSAVLAFATALGGLLLISVGTAALYGARMPWVILGAFYMLSVLLNALFYDVPSNSPVHSVSYQFPFAIACFACMAAVARSMRRAPIDRMLLIVLLFTGAHFVLKAYLAVAVGAGQSATDYLGTSYAVISQSLTAVLVVMTGLTLLAVLVLQIMADERTNSEVDSLSSLLNRRGFENKVQDALRRSPIGPHSVILCDLDHFKRVNDTHGHYSGDSVIRTFGKLLKASAPAEAVTGRLGGEEFCILLPQTSLDAAMMLAQAIRGAMEVQTIPGLPTGFRATASFGVSVFDEPQQLVSATRMADAALYDAKAAGRNCVRYRSGPVFVPKIVG</sequence>
<dbReference type="InterPro" id="IPR050469">
    <property type="entry name" value="Diguanylate_Cyclase"/>
</dbReference>
<dbReference type="RefSeq" id="WP_377395848.1">
    <property type="nucleotide sequence ID" value="NZ_JBHUEQ010000003.1"/>
</dbReference>
<dbReference type="CDD" id="cd01949">
    <property type="entry name" value="GGDEF"/>
    <property type="match status" value="1"/>
</dbReference>
<proteinExistence type="predicted"/>
<keyword evidence="3" id="KW-1133">Transmembrane helix</keyword>
<dbReference type="EMBL" id="JBHUEQ010000003">
    <property type="protein sequence ID" value="MFD1744246.1"/>
    <property type="molecule type" value="Genomic_DNA"/>
</dbReference>
<evidence type="ECO:0000313" key="6">
    <source>
        <dbReference type="Proteomes" id="UP001597322"/>
    </source>
</evidence>
<evidence type="ECO:0000256" key="3">
    <source>
        <dbReference type="SAM" id="Phobius"/>
    </source>
</evidence>
<keyword evidence="3" id="KW-0472">Membrane</keyword>
<feature type="transmembrane region" description="Helical" evidence="3">
    <location>
        <begin position="6"/>
        <end position="26"/>
    </location>
</feature>
<feature type="transmembrane region" description="Helical" evidence="3">
    <location>
        <begin position="153"/>
        <end position="176"/>
    </location>
</feature>
<comment type="catalytic activity">
    <reaction evidence="2">
        <text>2 GTP = 3',3'-c-di-GMP + 2 diphosphate</text>
        <dbReference type="Rhea" id="RHEA:24898"/>
        <dbReference type="ChEBI" id="CHEBI:33019"/>
        <dbReference type="ChEBI" id="CHEBI:37565"/>
        <dbReference type="ChEBI" id="CHEBI:58805"/>
        <dbReference type="EC" id="2.7.7.65"/>
    </reaction>
</comment>
<dbReference type="Proteomes" id="UP001597322">
    <property type="component" value="Unassembled WGS sequence"/>
</dbReference>
<protein>
    <recommendedName>
        <fullName evidence="1">diguanylate cyclase</fullName>
        <ecNumber evidence="1">2.7.7.65</ecNumber>
    </recommendedName>
</protein>
<comment type="caution">
    <text evidence="5">The sequence shown here is derived from an EMBL/GenBank/DDBJ whole genome shotgun (WGS) entry which is preliminary data.</text>
</comment>